<keyword evidence="1" id="KW-0732">Signal</keyword>
<evidence type="ECO:0000313" key="2">
    <source>
        <dbReference type="EMBL" id="EMG48953.1"/>
    </source>
</evidence>
<reference evidence="2 3" key="1">
    <citation type="submission" date="2013-02" db="EMBL/GenBank/DDBJ databases">
        <title>Genome sequence of Candida maltosa Xu316, a potential industrial strain for xylitol and ethanol production.</title>
        <authorList>
            <person name="Yu J."/>
            <person name="Wang Q."/>
            <person name="Geng X."/>
            <person name="Bao W."/>
            <person name="He P."/>
            <person name="Cai J."/>
        </authorList>
    </citation>
    <scope>NUCLEOTIDE SEQUENCE [LARGE SCALE GENOMIC DNA]</scope>
    <source>
        <strain evidence="3">Xu316</strain>
    </source>
</reference>
<feature type="chain" id="PRO_5004035327" evidence="1">
    <location>
        <begin position="20"/>
        <end position="54"/>
    </location>
</feature>
<feature type="signal peptide" evidence="1">
    <location>
        <begin position="1"/>
        <end position="19"/>
    </location>
</feature>
<keyword evidence="3" id="KW-1185">Reference proteome</keyword>
<protein>
    <submittedName>
        <fullName evidence="2">Uncharacterized protein</fullName>
    </submittedName>
</protein>
<comment type="caution">
    <text evidence="2">The sequence shown here is derived from an EMBL/GenBank/DDBJ whole genome shotgun (WGS) entry which is preliminary data.</text>
</comment>
<accession>M3JA18</accession>
<dbReference type="Proteomes" id="UP000011777">
    <property type="component" value="Unassembled WGS sequence"/>
</dbReference>
<dbReference type="EMBL" id="AOGT01000885">
    <property type="protein sequence ID" value="EMG48953.1"/>
    <property type="molecule type" value="Genomic_DNA"/>
</dbReference>
<gene>
    <name evidence="2" type="ORF">G210_0382</name>
</gene>
<evidence type="ECO:0000256" key="1">
    <source>
        <dbReference type="SAM" id="SignalP"/>
    </source>
</evidence>
<organism evidence="2 3">
    <name type="scientific">Candida maltosa (strain Xu316)</name>
    <name type="common">Yeast</name>
    <dbReference type="NCBI Taxonomy" id="1245528"/>
    <lineage>
        <taxon>Eukaryota</taxon>
        <taxon>Fungi</taxon>
        <taxon>Dikarya</taxon>
        <taxon>Ascomycota</taxon>
        <taxon>Saccharomycotina</taxon>
        <taxon>Pichiomycetes</taxon>
        <taxon>Debaryomycetaceae</taxon>
        <taxon>Candida/Lodderomyces clade</taxon>
        <taxon>Candida</taxon>
    </lineage>
</organism>
<proteinExistence type="predicted"/>
<dbReference type="AlphaFoldDB" id="M3JA18"/>
<name>M3JA18_CANMX</name>
<sequence length="54" mass="5045">MKFSSIVTAATVLVASVSAANNSSSSAAAANNVQLGAQAVTIGAIAAAGVALLI</sequence>
<evidence type="ECO:0000313" key="3">
    <source>
        <dbReference type="Proteomes" id="UP000011777"/>
    </source>
</evidence>
<dbReference type="HOGENOM" id="CLU_213475_0_0_1"/>